<reference evidence="6" key="1">
    <citation type="journal article" date="2021" name="Nat. Commun.">
        <title>Genetic determinants of endophytism in the Arabidopsis root mycobiome.</title>
        <authorList>
            <person name="Mesny F."/>
            <person name="Miyauchi S."/>
            <person name="Thiergart T."/>
            <person name="Pickel B."/>
            <person name="Atanasova L."/>
            <person name="Karlsson M."/>
            <person name="Huettel B."/>
            <person name="Barry K.W."/>
            <person name="Haridas S."/>
            <person name="Chen C."/>
            <person name="Bauer D."/>
            <person name="Andreopoulos W."/>
            <person name="Pangilinan J."/>
            <person name="LaButti K."/>
            <person name="Riley R."/>
            <person name="Lipzen A."/>
            <person name="Clum A."/>
            <person name="Drula E."/>
            <person name="Henrissat B."/>
            <person name="Kohler A."/>
            <person name="Grigoriev I.V."/>
            <person name="Martin F.M."/>
            <person name="Hacquard S."/>
        </authorList>
    </citation>
    <scope>NUCLEOTIDE SEQUENCE</scope>
    <source>
        <strain evidence="6">MPI-SDFR-AT-0117</strain>
    </source>
</reference>
<feature type="domain" description="Tyrosinase copper-binding" evidence="5">
    <location>
        <begin position="320"/>
        <end position="331"/>
    </location>
</feature>
<dbReference type="EMBL" id="JAGSXJ010000012">
    <property type="protein sequence ID" value="KAH6686711.1"/>
    <property type="molecule type" value="Genomic_DNA"/>
</dbReference>
<evidence type="ECO:0000313" key="6">
    <source>
        <dbReference type="EMBL" id="KAH6686711.1"/>
    </source>
</evidence>
<dbReference type="GO" id="GO:0016491">
    <property type="term" value="F:oxidoreductase activity"/>
    <property type="evidence" value="ECO:0007669"/>
    <property type="project" value="UniProtKB-KW"/>
</dbReference>
<dbReference type="OrthoDB" id="6132182at2759"/>
<comment type="caution">
    <text evidence="6">The sequence shown here is derived from an EMBL/GenBank/DDBJ whole genome shotgun (WGS) entry which is preliminary data.</text>
</comment>
<dbReference type="PANTHER" id="PTHR11474:SF125">
    <property type="entry name" value="N-ACETYL-6-HYDROXYTRYPTOPHAN OXIDASE IVOB-RELATED"/>
    <property type="match status" value="1"/>
</dbReference>
<dbReference type="Pfam" id="PF00264">
    <property type="entry name" value="Tyrosinase"/>
    <property type="match status" value="1"/>
</dbReference>
<keyword evidence="1" id="KW-0479">Metal-binding</keyword>
<dbReference type="PROSITE" id="PS00498">
    <property type="entry name" value="TYROSINASE_2"/>
    <property type="match status" value="1"/>
</dbReference>
<proteinExistence type="predicted"/>
<keyword evidence="7" id="KW-1185">Reference proteome</keyword>
<gene>
    <name evidence="6" type="ORF">F5X68DRAFT_11753</name>
</gene>
<dbReference type="InterPro" id="IPR008922">
    <property type="entry name" value="Di-copper_centre_dom_sf"/>
</dbReference>
<sequence length="397" mass="43375">MRASPLIAALGLGTTLALGAPSADVPVETRSLSEAERILLDLNAQATGALEESGSLDKRAKGCSIFNASVRRDWALMTKPERRDYIKAAKCLYNAPSLLHQKDPVTYPGLRSRYDDFVAVHLEQTLTIHGTGNFLTWHRYYVWSYEQALRNECGYKGYQPYWNWFAHVDDPTKSPVFDGSDTSLSGNGDFFEHNGTLTAIGFIHIPSGDGGGCVTSGPFADVRINIGPVFPEMDTMVPNPGGPMAPNPRCLRRDLSSFVLSNWMTAANLLNVTVGDASKSIGAMQTELQGRFPDGFLGMHASGHAAVGGEASDIFTSPNDPSFFLHHAMVDRVYWIWQVLHPKEAKEIAGTITINNNPPSRDALKNDTLEMGPNAVTRPIEQLLDTLGGTPLCYVYL</sequence>
<feature type="chain" id="PRO_5040168388" description="Tyrosinase copper-binding domain-containing protein" evidence="3">
    <location>
        <begin position="20"/>
        <end position="397"/>
    </location>
</feature>
<evidence type="ECO:0000259" key="4">
    <source>
        <dbReference type="PROSITE" id="PS00497"/>
    </source>
</evidence>
<dbReference type="Gene3D" id="1.10.1280.10">
    <property type="entry name" value="Di-copper center containing domain from catechol oxidase"/>
    <property type="match status" value="1"/>
</dbReference>
<feature type="domain" description="Tyrosinase copper-binding" evidence="4">
    <location>
        <begin position="129"/>
        <end position="146"/>
    </location>
</feature>
<evidence type="ECO:0000259" key="5">
    <source>
        <dbReference type="PROSITE" id="PS00498"/>
    </source>
</evidence>
<dbReference type="SUPFAM" id="SSF48056">
    <property type="entry name" value="Di-copper centre-containing domain"/>
    <property type="match status" value="1"/>
</dbReference>
<evidence type="ECO:0000256" key="3">
    <source>
        <dbReference type="SAM" id="SignalP"/>
    </source>
</evidence>
<dbReference type="PANTHER" id="PTHR11474">
    <property type="entry name" value="TYROSINASE FAMILY MEMBER"/>
    <property type="match status" value="1"/>
</dbReference>
<keyword evidence="3" id="KW-0732">Signal</keyword>
<name>A0A9P8VCH3_9PEZI</name>
<evidence type="ECO:0000256" key="2">
    <source>
        <dbReference type="ARBA" id="ARBA00023002"/>
    </source>
</evidence>
<organism evidence="6 7">
    <name type="scientific">Plectosphaerella plurivora</name>
    <dbReference type="NCBI Taxonomy" id="936078"/>
    <lineage>
        <taxon>Eukaryota</taxon>
        <taxon>Fungi</taxon>
        <taxon>Dikarya</taxon>
        <taxon>Ascomycota</taxon>
        <taxon>Pezizomycotina</taxon>
        <taxon>Sordariomycetes</taxon>
        <taxon>Hypocreomycetidae</taxon>
        <taxon>Glomerellales</taxon>
        <taxon>Plectosphaerellaceae</taxon>
        <taxon>Plectosphaerella</taxon>
    </lineage>
</organism>
<dbReference type="GO" id="GO:0046872">
    <property type="term" value="F:metal ion binding"/>
    <property type="evidence" value="ECO:0007669"/>
    <property type="project" value="UniProtKB-KW"/>
</dbReference>
<dbReference type="InterPro" id="IPR002227">
    <property type="entry name" value="Tyrosinase_Cu-bd"/>
</dbReference>
<dbReference type="AlphaFoldDB" id="A0A9P8VCH3"/>
<protein>
    <recommendedName>
        <fullName evidence="4 5">Tyrosinase copper-binding domain-containing protein</fullName>
    </recommendedName>
</protein>
<feature type="signal peptide" evidence="3">
    <location>
        <begin position="1"/>
        <end position="19"/>
    </location>
</feature>
<dbReference type="PRINTS" id="PR00092">
    <property type="entry name" value="TYROSINASE"/>
</dbReference>
<dbReference type="InterPro" id="IPR050316">
    <property type="entry name" value="Tyrosinase/Hemocyanin"/>
</dbReference>
<dbReference type="PROSITE" id="PS00497">
    <property type="entry name" value="TYROSINASE_1"/>
    <property type="match status" value="1"/>
</dbReference>
<dbReference type="Proteomes" id="UP000770015">
    <property type="component" value="Unassembled WGS sequence"/>
</dbReference>
<keyword evidence="2" id="KW-0560">Oxidoreductase</keyword>
<evidence type="ECO:0000313" key="7">
    <source>
        <dbReference type="Proteomes" id="UP000770015"/>
    </source>
</evidence>
<accession>A0A9P8VCH3</accession>
<evidence type="ECO:0000256" key="1">
    <source>
        <dbReference type="ARBA" id="ARBA00022723"/>
    </source>
</evidence>